<evidence type="ECO:0000313" key="1">
    <source>
        <dbReference type="EnsemblMetazoa" id="XP_037872498.1"/>
    </source>
</evidence>
<proteinExistence type="predicted"/>
<sequence>MCPSGFRTWPRLLAPSSRTLQACVRGRVWVPRCCMRRASLTRSFRTLSVTSFSARSAICSCWAFTYASLAAARPTYCPVVGGRPLPLLDGVLEAALPAEHAVSSPELHSVLEPFFLFLRLLVNDERPELAVAILSSDRTFTTSLSFTDPPRRSLFSPSFIDLTSFSPSFADTLPPSFTDLI</sequence>
<keyword evidence="2" id="KW-1185">Reference proteome</keyword>
<dbReference type="AlphaFoldDB" id="A0A8R2R086"/>
<name>A0A8R2R086_BOMMO</name>
<reference evidence="1" key="2">
    <citation type="submission" date="2022-06" db="UniProtKB">
        <authorList>
            <consortium name="EnsemblMetazoa"/>
        </authorList>
    </citation>
    <scope>IDENTIFICATION</scope>
    <source>
        <strain evidence="1">p50T (Dazao)</strain>
    </source>
</reference>
<dbReference type="EnsemblMetazoa" id="XM_038016570.1">
    <property type="protein sequence ID" value="XP_037872498.1"/>
    <property type="gene ID" value="LOC119629714"/>
</dbReference>
<protein>
    <submittedName>
        <fullName evidence="1">Uncharacterized protein</fullName>
    </submittedName>
</protein>
<evidence type="ECO:0000313" key="2">
    <source>
        <dbReference type="Proteomes" id="UP000005204"/>
    </source>
</evidence>
<accession>A0A8R2R086</accession>
<organism evidence="1 2">
    <name type="scientific">Bombyx mori</name>
    <name type="common">Silk moth</name>
    <dbReference type="NCBI Taxonomy" id="7091"/>
    <lineage>
        <taxon>Eukaryota</taxon>
        <taxon>Metazoa</taxon>
        <taxon>Ecdysozoa</taxon>
        <taxon>Arthropoda</taxon>
        <taxon>Hexapoda</taxon>
        <taxon>Insecta</taxon>
        <taxon>Pterygota</taxon>
        <taxon>Neoptera</taxon>
        <taxon>Endopterygota</taxon>
        <taxon>Lepidoptera</taxon>
        <taxon>Glossata</taxon>
        <taxon>Ditrysia</taxon>
        <taxon>Bombycoidea</taxon>
        <taxon>Bombycidae</taxon>
        <taxon>Bombycinae</taxon>
        <taxon>Bombyx</taxon>
    </lineage>
</organism>
<reference evidence="2" key="1">
    <citation type="journal article" date="2008" name="Insect Biochem. Mol. Biol.">
        <title>The genome of a lepidopteran model insect, the silkworm Bombyx mori.</title>
        <authorList>
            <consortium name="International Silkworm Genome Consortium"/>
        </authorList>
    </citation>
    <scope>NUCLEOTIDE SEQUENCE [LARGE SCALE GENOMIC DNA]</scope>
    <source>
        <strain evidence="2">p50T</strain>
    </source>
</reference>
<dbReference type="Proteomes" id="UP000005204">
    <property type="component" value="Unassembled WGS sequence"/>
</dbReference>